<keyword evidence="1" id="KW-1133">Transmembrane helix</keyword>
<feature type="transmembrane region" description="Helical" evidence="1">
    <location>
        <begin position="132"/>
        <end position="162"/>
    </location>
</feature>
<dbReference type="PIRSF" id="PIRSF033239">
    <property type="entry name" value="ExoD"/>
    <property type="match status" value="1"/>
</dbReference>
<protein>
    <submittedName>
        <fullName evidence="2">Exopolysaccharide biosynthesis protein</fullName>
    </submittedName>
</protein>
<dbReference type="EMBL" id="CP080590">
    <property type="protein sequence ID" value="QYO76319.1"/>
    <property type="molecule type" value="Genomic_DNA"/>
</dbReference>
<proteinExistence type="predicted"/>
<dbReference type="PANTHER" id="PTHR41795">
    <property type="entry name" value="EXOPOLYSACCHARIDE SYNTHESIS PROTEIN"/>
    <property type="match status" value="1"/>
</dbReference>
<evidence type="ECO:0000313" key="2">
    <source>
        <dbReference type="EMBL" id="QYO76319.1"/>
    </source>
</evidence>
<dbReference type="InterPro" id="IPR010331">
    <property type="entry name" value="ExoD"/>
</dbReference>
<keyword evidence="1" id="KW-0472">Membrane</keyword>
<dbReference type="Pfam" id="PF06055">
    <property type="entry name" value="ExoD"/>
    <property type="match status" value="1"/>
</dbReference>
<feature type="transmembrane region" description="Helical" evidence="1">
    <location>
        <begin position="43"/>
        <end position="61"/>
    </location>
</feature>
<evidence type="ECO:0000256" key="1">
    <source>
        <dbReference type="SAM" id="Phobius"/>
    </source>
</evidence>
<accession>A0ABX8WBK8</accession>
<keyword evidence="3" id="KW-1185">Reference proteome</keyword>
<dbReference type="RefSeq" id="WP_220304808.1">
    <property type="nucleotide sequence ID" value="NZ_CP080590.1"/>
</dbReference>
<sequence>MTVADEGALGDLVQKVEDCVDNGEAVSIGLIQRIAGRRAAGPMLLLPALLVVSPLSIIPGLPSLVGLNSVLIAGQVALGRETVWLPKWLTKRCISAKQAQKLLKFLRPVSKVTDNMIKPRVRPLTGMAMRRAGAVVCVLVGAIMPVMELVPFTSTWAGAVIAGYGQAITARDGLLALAWAGVVVTGLMLGWMLLA</sequence>
<name>A0ABX8WBK8_9HYPH</name>
<gene>
    <name evidence="2" type="ORF">K1X15_17160</name>
</gene>
<keyword evidence="1" id="KW-0812">Transmembrane</keyword>
<feature type="transmembrane region" description="Helical" evidence="1">
    <location>
        <begin position="174"/>
        <end position="194"/>
    </location>
</feature>
<dbReference type="PANTHER" id="PTHR41795:SF1">
    <property type="entry name" value="EXOPOLYSACCHARIDE SYNTHESIS PROTEIN"/>
    <property type="match status" value="1"/>
</dbReference>
<organism evidence="2 3">
    <name type="scientific">Devosia salina</name>
    <dbReference type="NCBI Taxonomy" id="2860336"/>
    <lineage>
        <taxon>Bacteria</taxon>
        <taxon>Pseudomonadati</taxon>
        <taxon>Pseudomonadota</taxon>
        <taxon>Alphaproteobacteria</taxon>
        <taxon>Hyphomicrobiales</taxon>
        <taxon>Devosiaceae</taxon>
        <taxon>Devosia</taxon>
    </lineage>
</organism>
<reference evidence="2 3" key="1">
    <citation type="submission" date="2021-08" db="EMBL/GenBank/DDBJ databases">
        <title>Devosia salina sp. nov., isolated from the South China Sea sediment.</title>
        <authorList>
            <person name="Zhou Z."/>
        </authorList>
    </citation>
    <scope>NUCLEOTIDE SEQUENCE [LARGE SCALE GENOMIC DNA]</scope>
    <source>
        <strain evidence="2 3">SCS-3</strain>
    </source>
</reference>
<dbReference type="Proteomes" id="UP000825799">
    <property type="component" value="Chromosome"/>
</dbReference>
<evidence type="ECO:0000313" key="3">
    <source>
        <dbReference type="Proteomes" id="UP000825799"/>
    </source>
</evidence>